<feature type="region of interest" description="Disordered" evidence="1">
    <location>
        <begin position="1"/>
        <end position="20"/>
    </location>
</feature>
<feature type="compositionally biased region" description="Basic and acidic residues" evidence="1">
    <location>
        <begin position="1"/>
        <end position="18"/>
    </location>
</feature>
<sequence length="63" mass="7421">MQVDKRGRPPRDDGEVKNKQYRLRLSDSEESILDELSTEYGMPKAEILRRGLRMQHNLLRHTG</sequence>
<accession>A0A173Z4X2</accession>
<dbReference type="Proteomes" id="UP000095384">
    <property type="component" value="Unassembled WGS sequence"/>
</dbReference>
<gene>
    <name evidence="2" type="ORF">ERS852417_00849</name>
</gene>
<proteinExistence type="predicted"/>
<evidence type="ECO:0000313" key="3">
    <source>
        <dbReference type="Proteomes" id="UP000095384"/>
    </source>
</evidence>
<dbReference type="AlphaFoldDB" id="A0A173Z4X2"/>
<organism evidence="2 3">
    <name type="scientific">Agathobacter rectalis</name>
    <dbReference type="NCBI Taxonomy" id="39491"/>
    <lineage>
        <taxon>Bacteria</taxon>
        <taxon>Bacillati</taxon>
        <taxon>Bacillota</taxon>
        <taxon>Clostridia</taxon>
        <taxon>Lachnospirales</taxon>
        <taxon>Lachnospiraceae</taxon>
        <taxon>Agathobacter</taxon>
    </lineage>
</organism>
<evidence type="ECO:0000313" key="2">
    <source>
        <dbReference type="EMBL" id="CUN71391.1"/>
    </source>
</evidence>
<dbReference type="EMBL" id="CYYW01000004">
    <property type="protein sequence ID" value="CUN71391.1"/>
    <property type="molecule type" value="Genomic_DNA"/>
</dbReference>
<reference evidence="2 3" key="1">
    <citation type="submission" date="2015-09" db="EMBL/GenBank/DDBJ databases">
        <authorList>
            <consortium name="Pathogen Informatics"/>
        </authorList>
    </citation>
    <scope>NUCLEOTIDE SEQUENCE [LARGE SCALE GENOMIC DNA]</scope>
    <source>
        <strain evidence="2 3">2789STDY5608860</strain>
    </source>
</reference>
<protein>
    <submittedName>
        <fullName evidence="2">Uncharacterized protein</fullName>
    </submittedName>
</protein>
<name>A0A173Z4X2_9FIRM</name>
<evidence type="ECO:0000256" key="1">
    <source>
        <dbReference type="SAM" id="MobiDB-lite"/>
    </source>
</evidence>